<keyword evidence="9 13" id="KW-1133">Transmembrane helix</keyword>
<evidence type="ECO:0000256" key="12">
    <source>
        <dbReference type="ARBA" id="ARBA00045588"/>
    </source>
</evidence>
<keyword evidence="11" id="KW-0927">Auxin signaling pathway</keyword>
<evidence type="ECO:0000313" key="16">
    <source>
        <dbReference type="Proteomes" id="UP000236291"/>
    </source>
</evidence>
<dbReference type="InterPro" id="IPR013057">
    <property type="entry name" value="AA_transpt_TM"/>
</dbReference>
<feature type="transmembrane region" description="Helical" evidence="13">
    <location>
        <begin position="113"/>
        <end position="133"/>
    </location>
</feature>
<dbReference type="PANTHER" id="PTHR48017">
    <property type="entry name" value="OS05G0424000 PROTEIN-RELATED"/>
    <property type="match status" value="1"/>
</dbReference>
<dbReference type="GO" id="GO:0015293">
    <property type="term" value="F:symporter activity"/>
    <property type="evidence" value="ECO:0007669"/>
    <property type="project" value="UniProtKB-KW"/>
</dbReference>
<evidence type="ECO:0000313" key="15">
    <source>
        <dbReference type="EMBL" id="PNY16208.1"/>
    </source>
</evidence>
<name>A0A2K3PLN8_TRIPR</name>
<keyword evidence="10 13" id="KW-0472">Membrane</keyword>
<evidence type="ECO:0000256" key="4">
    <source>
        <dbReference type="ARBA" id="ARBA00022448"/>
    </source>
</evidence>
<keyword evidence="5" id="KW-1003">Cell membrane</keyword>
<feature type="transmembrane region" description="Helical" evidence="13">
    <location>
        <begin position="153"/>
        <end position="171"/>
    </location>
</feature>
<evidence type="ECO:0000256" key="6">
    <source>
        <dbReference type="ARBA" id="ARBA00022692"/>
    </source>
</evidence>
<reference evidence="15 16" key="1">
    <citation type="journal article" date="2014" name="Am. J. Bot.">
        <title>Genome assembly and annotation for red clover (Trifolium pratense; Fabaceae).</title>
        <authorList>
            <person name="Istvanek J."/>
            <person name="Jaros M."/>
            <person name="Krenek A."/>
            <person name="Repkova J."/>
        </authorList>
    </citation>
    <scope>NUCLEOTIDE SEQUENCE [LARGE SCALE GENOMIC DNA]</scope>
    <source>
        <strain evidence="16">cv. Tatra</strain>
        <tissue evidence="15">Young leaves</tissue>
    </source>
</reference>
<organism evidence="15 16">
    <name type="scientific">Trifolium pratense</name>
    <name type="common">Red clover</name>
    <dbReference type="NCBI Taxonomy" id="57577"/>
    <lineage>
        <taxon>Eukaryota</taxon>
        <taxon>Viridiplantae</taxon>
        <taxon>Streptophyta</taxon>
        <taxon>Embryophyta</taxon>
        <taxon>Tracheophyta</taxon>
        <taxon>Spermatophyta</taxon>
        <taxon>Magnoliopsida</taxon>
        <taxon>eudicotyledons</taxon>
        <taxon>Gunneridae</taxon>
        <taxon>Pentapetalae</taxon>
        <taxon>rosids</taxon>
        <taxon>fabids</taxon>
        <taxon>Fabales</taxon>
        <taxon>Fabaceae</taxon>
        <taxon>Papilionoideae</taxon>
        <taxon>50 kb inversion clade</taxon>
        <taxon>NPAAA clade</taxon>
        <taxon>Hologalegina</taxon>
        <taxon>IRL clade</taxon>
        <taxon>Trifolieae</taxon>
        <taxon>Trifolium</taxon>
    </lineage>
</organism>
<evidence type="ECO:0000256" key="5">
    <source>
        <dbReference type="ARBA" id="ARBA00022475"/>
    </source>
</evidence>
<comment type="subcellular location">
    <subcellularLocation>
        <location evidence="2">Cell membrane</location>
    </subcellularLocation>
    <subcellularLocation>
        <location evidence="1">Endomembrane system</location>
        <topology evidence="1">Multi-pass membrane protein</topology>
    </subcellularLocation>
</comment>
<dbReference type="EMBL" id="ASHM01008333">
    <property type="protein sequence ID" value="PNY16208.1"/>
    <property type="molecule type" value="Genomic_DNA"/>
</dbReference>
<evidence type="ECO:0000256" key="8">
    <source>
        <dbReference type="ARBA" id="ARBA00022970"/>
    </source>
</evidence>
<dbReference type="Proteomes" id="UP000236291">
    <property type="component" value="Unassembled WGS sequence"/>
</dbReference>
<dbReference type="AlphaFoldDB" id="A0A2K3PLN8"/>
<evidence type="ECO:0000256" key="11">
    <source>
        <dbReference type="ARBA" id="ARBA00023294"/>
    </source>
</evidence>
<dbReference type="Pfam" id="PF01490">
    <property type="entry name" value="Aa_trans"/>
    <property type="match status" value="2"/>
</dbReference>
<evidence type="ECO:0000256" key="1">
    <source>
        <dbReference type="ARBA" id="ARBA00004127"/>
    </source>
</evidence>
<accession>A0A2K3PLN8</accession>
<evidence type="ECO:0000256" key="10">
    <source>
        <dbReference type="ARBA" id="ARBA00023136"/>
    </source>
</evidence>
<comment type="caution">
    <text evidence="15">The sequence shown here is derived from an EMBL/GenBank/DDBJ whole genome shotgun (WGS) entry which is preliminary data.</text>
</comment>
<sequence>MDQMLELRPLRPTLNWTTWTASAHIITAVIGAGVLTLPWVMAQLGWILGVSYIIIISVVTLYTSNLLADCYRTPDPVTGKRNRTYMEAVKNILGGKMHVICGIVQYANLGGAAIGYTITTSISVVYSQIAIDIQDSLKSPPPENKVMKRANKVGIFSMAIIFLLCACSGYAAFGANTPGSILMGSGFKEPFWLIDLANVFLIVHLVGAYQVLI</sequence>
<keyword evidence="7" id="KW-0769">Symport</keyword>
<proteinExistence type="inferred from homology"/>
<feature type="transmembrane region" description="Helical" evidence="13">
    <location>
        <begin position="21"/>
        <end position="40"/>
    </location>
</feature>
<dbReference type="GO" id="GO:0005886">
    <property type="term" value="C:plasma membrane"/>
    <property type="evidence" value="ECO:0007669"/>
    <property type="project" value="UniProtKB-SubCell"/>
</dbReference>
<keyword evidence="4" id="KW-0813">Transport</keyword>
<feature type="transmembrane region" description="Helical" evidence="13">
    <location>
        <begin position="191"/>
        <end position="212"/>
    </location>
</feature>
<keyword evidence="8" id="KW-0029">Amino-acid transport</keyword>
<dbReference type="STRING" id="57577.A0A2K3PLN8"/>
<evidence type="ECO:0000256" key="2">
    <source>
        <dbReference type="ARBA" id="ARBA00004236"/>
    </source>
</evidence>
<evidence type="ECO:0000256" key="13">
    <source>
        <dbReference type="SAM" id="Phobius"/>
    </source>
</evidence>
<evidence type="ECO:0000256" key="9">
    <source>
        <dbReference type="ARBA" id="ARBA00022989"/>
    </source>
</evidence>
<feature type="transmembrane region" description="Helical" evidence="13">
    <location>
        <begin position="46"/>
        <end position="67"/>
    </location>
</feature>
<protein>
    <submittedName>
        <fullName evidence="15">Amino acid permease 8-like protein</fullName>
    </submittedName>
</protein>
<dbReference type="GO" id="GO:0006865">
    <property type="term" value="P:amino acid transport"/>
    <property type="evidence" value="ECO:0007669"/>
    <property type="project" value="UniProtKB-KW"/>
</dbReference>
<reference evidence="15 16" key="2">
    <citation type="journal article" date="2017" name="Front. Plant Sci.">
        <title>Gene Classification and Mining of Molecular Markers Useful in Red Clover (Trifolium pratense) Breeding.</title>
        <authorList>
            <person name="Istvanek J."/>
            <person name="Dluhosova J."/>
            <person name="Dluhos P."/>
            <person name="Patkova L."/>
            <person name="Nedelnik J."/>
            <person name="Repkova J."/>
        </authorList>
    </citation>
    <scope>NUCLEOTIDE SEQUENCE [LARGE SCALE GENOMIC DNA]</scope>
    <source>
        <strain evidence="16">cv. Tatra</strain>
        <tissue evidence="15">Young leaves</tissue>
    </source>
</reference>
<evidence type="ECO:0000256" key="3">
    <source>
        <dbReference type="ARBA" id="ARBA00005590"/>
    </source>
</evidence>
<evidence type="ECO:0000256" key="7">
    <source>
        <dbReference type="ARBA" id="ARBA00022847"/>
    </source>
</evidence>
<gene>
    <name evidence="15" type="ORF">L195_g012922</name>
</gene>
<comment type="similarity">
    <text evidence="3">Belongs to the amino acid/polyamine transporter 2 family. Amino acid/auxin permease (AAAP) (TC 2.A.18.1) subfamily.</text>
</comment>
<feature type="domain" description="Amino acid transporter transmembrane" evidence="14">
    <location>
        <begin position="127"/>
        <end position="211"/>
    </location>
</feature>
<comment type="function">
    <text evidence="12">Carrier protein involved in proton-driven auxin influx. Mediates the formation of auxin gradient from developing leaves (site of auxin biosynthesis) to tips by contributing to the loading of auxin in vascular tissues and facilitating acropetal (base to tip) auxin transport within inner tissues of the root apex, and basipetal (tip to base) auxin transport within outer tissues of the root apex. May be involved in lateral roots and nodules formation.</text>
</comment>
<feature type="domain" description="Amino acid transporter transmembrane" evidence="14">
    <location>
        <begin position="17"/>
        <end position="125"/>
    </location>
</feature>
<dbReference type="GO" id="GO:0012505">
    <property type="term" value="C:endomembrane system"/>
    <property type="evidence" value="ECO:0007669"/>
    <property type="project" value="UniProtKB-SubCell"/>
</dbReference>
<dbReference type="GO" id="GO:0009734">
    <property type="term" value="P:auxin-activated signaling pathway"/>
    <property type="evidence" value="ECO:0007669"/>
    <property type="project" value="UniProtKB-KW"/>
</dbReference>
<evidence type="ECO:0000259" key="14">
    <source>
        <dbReference type="Pfam" id="PF01490"/>
    </source>
</evidence>
<keyword evidence="6 13" id="KW-0812">Transmembrane</keyword>